<dbReference type="Proteomes" id="UP000024376">
    <property type="component" value="Unassembled WGS sequence"/>
</dbReference>
<dbReference type="EMBL" id="KI911139">
    <property type="protein sequence ID" value="ETS07220.1"/>
    <property type="molecule type" value="Genomic_DNA"/>
</dbReference>
<dbReference type="HOGENOM" id="CLU_2085153_0_0_1"/>
<evidence type="ECO:0000256" key="1">
    <source>
        <dbReference type="SAM" id="MobiDB-lite"/>
    </source>
</evidence>
<feature type="region of interest" description="Disordered" evidence="1">
    <location>
        <begin position="18"/>
        <end position="76"/>
    </location>
</feature>
<organism evidence="2 3">
    <name type="scientific">Hypocrea jecorina (strain ATCC 56765 / BCRC 32924 / NRRL 11460 / Rut C-30)</name>
    <name type="common">Trichoderma reesei</name>
    <dbReference type="NCBI Taxonomy" id="1344414"/>
    <lineage>
        <taxon>Eukaryota</taxon>
        <taxon>Fungi</taxon>
        <taxon>Dikarya</taxon>
        <taxon>Ascomycota</taxon>
        <taxon>Pezizomycotina</taxon>
        <taxon>Sordariomycetes</taxon>
        <taxon>Hypocreomycetidae</taxon>
        <taxon>Hypocreales</taxon>
        <taxon>Hypocreaceae</taxon>
        <taxon>Trichoderma</taxon>
    </lineage>
</organism>
<dbReference type="AlphaFoldDB" id="A0A024SNH9"/>
<proteinExistence type="predicted"/>
<gene>
    <name evidence="2" type="ORF">M419DRAFT_67367</name>
</gene>
<evidence type="ECO:0000313" key="3">
    <source>
        <dbReference type="Proteomes" id="UP000024376"/>
    </source>
</evidence>
<accession>A0A024SNH9</accession>
<dbReference type="KEGG" id="trr:M419DRAFT_67367"/>
<name>A0A024SNH9_HYPJR</name>
<evidence type="ECO:0000313" key="2">
    <source>
        <dbReference type="EMBL" id="ETS07220.1"/>
    </source>
</evidence>
<feature type="compositionally biased region" description="Basic residues" evidence="1">
    <location>
        <begin position="26"/>
        <end position="39"/>
    </location>
</feature>
<sequence>MDATLDYTCQSMFQEAEHSDNCRGNLPRKKHEQHGKQQRCHVLQSAIIPSKTAETTEPSAMEDGKEEEQQQQQPLRSEYACRYAQRQSIQVVLGPSQRNTCERRLTRCLKGTETHLT</sequence>
<reference evidence="3" key="1">
    <citation type="journal article" date="2013" name="Ind. Biotechnol.">
        <title>Comparative genomics analysis of Trichoderma reesei strains.</title>
        <authorList>
            <person name="Koike H."/>
            <person name="Aerts A."/>
            <person name="LaButti K."/>
            <person name="Grigoriev I.V."/>
            <person name="Baker S.E."/>
        </authorList>
    </citation>
    <scope>NUCLEOTIDE SEQUENCE [LARGE SCALE GENOMIC DNA]</scope>
    <source>
        <strain evidence="3">ATCC 56765 / BCRC 32924 / NRRL 11460 / Rut C-30</strain>
    </source>
</reference>
<protein>
    <submittedName>
        <fullName evidence="2">Uncharacterized protein</fullName>
    </submittedName>
</protein>